<keyword evidence="2" id="KW-1185">Reference proteome</keyword>
<dbReference type="EMBL" id="JAHWGI010000635">
    <property type="protein sequence ID" value="KAK3916897.1"/>
    <property type="molecule type" value="Genomic_DNA"/>
</dbReference>
<name>A0AAE1LG64_9NEOP</name>
<organism evidence="1 2">
    <name type="scientific">Frankliniella fusca</name>
    <dbReference type="NCBI Taxonomy" id="407009"/>
    <lineage>
        <taxon>Eukaryota</taxon>
        <taxon>Metazoa</taxon>
        <taxon>Ecdysozoa</taxon>
        <taxon>Arthropoda</taxon>
        <taxon>Hexapoda</taxon>
        <taxon>Insecta</taxon>
        <taxon>Pterygota</taxon>
        <taxon>Neoptera</taxon>
        <taxon>Paraneoptera</taxon>
        <taxon>Thysanoptera</taxon>
        <taxon>Terebrantia</taxon>
        <taxon>Thripoidea</taxon>
        <taxon>Thripidae</taxon>
        <taxon>Frankliniella</taxon>
    </lineage>
</organism>
<dbReference type="AlphaFoldDB" id="A0AAE1LG64"/>
<evidence type="ECO:0000313" key="1">
    <source>
        <dbReference type="EMBL" id="KAK3916897.1"/>
    </source>
</evidence>
<reference evidence="1" key="1">
    <citation type="submission" date="2021-07" db="EMBL/GenBank/DDBJ databases">
        <authorList>
            <person name="Catto M.A."/>
            <person name="Jacobson A."/>
            <person name="Kennedy G."/>
            <person name="Labadie P."/>
            <person name="Hunt B.G."/>
            <person name="Srinivasan R."/>
        </authorList>
    </citation>
    <scope>NUCLEOTIDE SEQUENCE</scope>
    <source>
        <strain evidence="1">PL_HMW_Pooled</strain>
        <tissue evidence="1">Head</tissue>
    </source>
</reference>
<sequence length="82" mass="9323">MDSGKVWTEVMIATAQQLLKRGFLNKQQFYMAECEDCTEAYHQLEGVGTDLQTCKQVNNIFTFVIKLKTKSTVNRTTIGIQS</sequence>
<dbReference type="Proteomes" id="UP001219518">
    <property type="component" value="Unassembled WGS sequence"/>
</dbReference>
<protein>
    <submittedName>
        <fullName evidence="1">Glucosyl-3-phosphoglycerate synthase</fullName>
    </submittedName>
</protein>
<accession>A0AAE1LG64</accession>
<reference evidence="1" key="2">
    <citation type="journal article" date="2023" name="BMC Genomics">
        <title>Pest status, molecular evolution, and epigenetic factors derived from the genome assembly of Frankliniella fusca, a thysanopteran phytovirus vector.</title>
        <authorList>
            <person name="Catto M.A."/>
            <person name="Labadie P.E."/>
            <person name="Jacobson A.L."/>
            <person name="Kennedy G.G."/>
            <person name="Srinivasan R."/>
            <person name="Hunt B.G."/>
        </authorList>
    </citation>
    <scope>NUCLEOTIDE SEQUENCE</scope>
    <source>
        <strain evidence="1">PL_HMW_Pooled</strain>
    </source>
</reference>
<proteinExistence type="predicted"/>
<comment type="caution">
    <text evidence="1">The sequence shown here is derived from an EMBL/GenBank/DDBJ whole genome shotgun (WGS) entry which is preliminary data.</text>
</comment>
<evidence type="ECO:0000313" key="2">
    <source>
        <dbReference type="Proteomes" id="UP001219518"/>
    </source>
</evidence>
<gene>
    <name evidence="1" type="ORF">KUF71_006455</name>
</gene>